<evidence type="ECO:0000313" key="3">
    <source>
        <dbReference type="EMBL" id="OAX85551.1"/>
    </source>
</evidence>
<comment type="caution">
    <text evidence="3">The sequence shown here is derived from an EMBL/GenBank/DDBJ whole genome shotgun (WGS) entry which is preliminary data.</text>
</comment>
<gene>
    <name evidence="3" type="ORF">ACJ72_00089</name>
</gene>
<reference evidence="3 4" key="1">
    <citation type="submission" date="2015-07" db="EMBL/GenBank/DDBJ databases">
        <title>Emmonsia species relationships and genome sequence.</title>
        <authorList>
            <person name="Cuomo C.A."/>
            <person name="Schwartz I.S."/>
            <person name="Kenyon C."/>
            <person name="de Hoog G.S."/>
            <person name="Govender N.P."/>
            <person name="Botha A."/>
            <person name="Moreno L."/>
            <person name="de Vries M."/>
            <person name="Munoz J.F."/>
            <person name="Stielow J.B."/>
        </authorList>
    </citation>
    <scope>NUCLEOTIDE SEQUENCE [LARGE SCALE GENOMIC DNA]</scope>
    <source>
        <strain evidence="3 4">CBS 136260</strain>
    </source>
</reference>
<organism evidence="3 4">
    <name type="scientific">Emergomyces africanus</name>
    <dbReference type="NCBI Taxonomy" id="1955775"/>
    <lineage>
        <taxon>Eukaryota</taxon>
        <taxon>Fungi</taxon>
        <taxon>Dikarya</taxon>
        <taxon>Ascomycota</taxon>
        <taxon>Pezizomycotina</taxon>
        <taxon>Eurotiomycetes</taxon>
        <taxon>Eurotiomycetidae</taxon>
        <taxon>Onygenales</taxon>
        <taxon>Ajellomycetaceae</taxon>
        <taxon>Emergomyces</taxon>
    </lineage>
</organism>
<sequence>MCSKGGPKQIDCREVLKNIEPVGTKKNAYCTISSNESIGPICIFNGAEYSVNDKNEVKFEASGTANTAVPTTTATSTLSFATATNYGSKATVTATPTLTFFPNSTTSFGGTSSSSTDNDDDETRTTHASTTTTESSSSETVLRSTKDVTVTIPPPTASAEANAPLRSASTARGALMANWVVGSLVAAFFCGNMFQGFVL</sequence>
<dbReference type="Proteomes" id="UP000091918">
    <property type="component" value="Unassembled WGS sequence"/>
</dbReference>
<protein>
    <submittedName>
        <fullName evidence="3">Uncharacterized protein</fullName>
    </submittedName>
</protein>
<keyword evidence="4" id="KW-1185">Reference proteome</keyword>
<proteinExistence type="predicted"/>
<feature type="compositionally biased region" description="Low complexity" evidence="1">
    <location>
        <begin position="126"/>
        <end position="143"/>
    </location>
</feature>
<feature type="region of interest" description="Disordered" evidence="1">
    <location>
        <begin position="107"/>
        <end position="146"/>
    </location>
</feature>
<feature type="compositionally biased region" description="Low complexity" evidence="1">
    <location>
        <begin position="107"/>
        <end position="116"/>
    </location>
</feature>
<evidence type="ECO:0000313" key="4">
    <source>
        <dbReference type="Proteomes" id="UP000091918"/>
    </source>
</evidence>
<accession>A0A1B7P951</accession>
<name>A0A1B7P951_9EURO</name>
<evidence type="ECO:0000256" key="1">
    <source>
        <dbReference type="SAM" id="MobiDB-lite"/>
    </source>
</evidence>
<keyword evidence="2" id="KW-0812">Transmembrane</keyword>
<keyword evidence="2" id="KW-1133">Transmembrane helix</keyword>
<evidence type="ECO:0000256" key="2">
    <source>
        <dbReference type="SAM" id="Phobius"/>
    </source>
</evidence>
<dbReference type="AlphaFoldDB" id="A0A1B7P951"/>
<dbReference type="OrthoDB" id="4188570at2759"/>
<feature type="transmembrane region" description="Helical" evidence="2">
    <location>
        <begin position="175"/>
        <end position="194"/>
    </location>
</feature>
<keyword evidence="2" id="KW-0472">Membrane</keyword>
<dbReference type="EMBL" id="LGUA01000004">
    <property type="protein sequence ID" value="OAX85551.1"/>
    <property type="molecule type" value="Genomic_DNA"/>
</dbReference>